<dbReference type="CDD" id="cd09628">
    <property type="entry name" value="DOMON_SDR_2_like"/>
    <property type="match status" value="1"/>
</dbReference>
<evidence type="ECO:0000256" key="1">
    <source>
        <dbReference type="ARBA" id="ARBA00001970"/>
    </source>
</evidence>
<feature type="transmembrane region" description="Helical" evidence="11">
    <location>
        <begin position="447"/>
        <end position="466"/>
    </location>
</feature>
<evidence type="ECO:0000259" key="13">
    <source>
        <dbReference type="PROSITE" id="PS50836"/>
    </source>
</evidence>
<dbReference type="AlphaFoldDB" id="A0AAN7VHC7"/>
<dbReference type="CDD" id="cd08760">
    <property type="entry name" value="Cyt_b561_FRRS1_like"/>
    <property type="match status" value="1"/>
</dbReference>
<keyword evidence="7 11" id="KW-1133">Transmembrane helix</keyword>
<feature type="transmembrane region" description="Helical" evidence="11">
    <location>
        <begin position="576"/>
        <end position="599"/>
    </location>
</feature>
<feature type="chain" id="PRO_5042968749" description="Ferric-chelate reductase 1" evidence="12">
    <location>
        <begin position="16"/>
        <end position="603"/>
    </location>
</feature>
<dbReference type="Gene3D" id="2.60.40.4060">
    <property type="entry name" value="Reeler domain"/>
    <property type="match status" value="1"/>
</dbReference>
<reference evidence="15 16" key="1">
    <citation type="journal article" date="2024" name="Insects">
        <title>An Improved Chromosome-Level Genome Assembly of the Firefly Pyrocoelia pectoralis.</title>
        <authorList>
            <person name="Fu X."/>
            <person name="Meyer-Rochow V.B."/>
            <person name="Ballantyne L."/>
            <person name="Zhu X."/>
        </authorList>
    </citation>
    <scope>NUCLEOTIDE SEQUENCE [LARGE SCALE GENOMIC DNA]</scope>
    <source>
        <strain evidence="15">XCY_ONT2</strain>
    </source>
</reference>
<evidence type="ECO:0000256" key="2">
    <source>
        <dbReference type="ARBA" id="ARBA00004141"/>
    </source>
</evidence>
<evidence type="ECO:0000256" key="10">
    <source>
        <dbReference type="ARBA" id="ARBA00023180"/>
    </source>
</evidence>
<comment type="caution">
    <text evidence="15">The sequence shown here is derived from an EMBL/GenBank/DDBJ whole genome shotgun (WGS) entry which is preliminary data.</text>
</comment>
<keyword evidence="12" id="KW-0732">Signal</keyword>
<dbReference type="InterPro" id="IPR006593">
    <property type="entry name" value="Cyt_b561/ferric_Rdtase_TM"/>
</dbReference>
<gene>
    <name evidence="15" type="ORF">RI129_003682</name>
</gene>
<evidence type="ECO:0000256" key="7">
    <source>
        <dbReference type="ARBA" id="ARBA00022989"/>
    </source>
</evidence>
<keyword evidence="16" id="KW-1185">Reference proteome</keyword>
<comment type="cofactor">
    <cofactor evidence="1">
        <name>heme b</name>
        <dbReference type="ChEBI" id="CHEBI:60344"/>
    </cofactor>
</comment>
<feature type="signal peptide" evidence="12">
    <location>
        <begin position="1"/>
        <end position="15"/>
    </location>
</feature>
<dbReference type="EMBL" id="JAVRBK010000002">
    <property type="protein sequence ID" value="KAK5648790.1"/>
    <property type="molecule type" value="Genomic_DNA"/>
</dbReference>
<dbReference type="PROSITE" id="PS50939">
    <property type="entry name" value="CYTOCHROME_B561"/>
    <property type="match status" value="1"/>
</dbReference>
<dbReference type="Proteomes" id="UP001329430">
    <property type="component" value="Chromosome 2"/>
</dbReference>
<proteinExistence type="inferred from homology"/>
<dbReference type="PANTHER" id="PTHR45828:SF38">
    <property type="entry name" value="FERRIC-CHELATE REDUCTASE 1 HOMOLOG-RELATED"/>
    <property type="match status" value="1"/>
</dbReference>
<keyword evidence="9 11" id="KW-0472">Membrane</keyword>
<dbReference type="InterPro" id="IPR005018">
    <property type="entry name" value="DOMON_domain"/>
</dbReference>
<keyword evidence="8" id="KW-0408">Iron</keyword>
<feature type="domain" description="Cytochrome b561" evidence="14">
    <location>
        <begin position="335"/>
        <end position="536"/>
    </location>
</feature>
<keyword evidence="10" id="KW-0325">Glycoprotein</keyword>
<evidence type="ECO:0000313" key="16">
    <source>
        <dbReference type="Proteomes" id="UP001329430"/>
    </source>
</evidence>
<protein>
    <recommendedName>
        <fullName evidence="17">Ferric-chelate reductase 1</fullName>
    </recommendedName>
</protein>
<evidence type="ECO:0000256" key="3">
    <source>
        <dbReference type="ARBA" id="ARBA00009195"/>
    </source>
</evidence>
<dbReference type="Pfam" id="PF02014">
    <property type="entry name" value="Reeler"/>
    <property type="match status" value="1"/>
</dbReference>
<dbReference type="SMART" id="SM00665">
    <property type="entry name" value="B561"/>
    <property type="match status" value="1"/>
</dbReference>
<dbReference type="PROSITE" id="PS50836">
    <property type="entry name" value="DOMON"/>
    <property type="match status" value="1"/>
</dbReference>
<feature type="transmembrane region" description="Helical" evidence="11">
    <location>
        <begin position="374"/>
        <end position="394"/>
    </location>
</feature>
<sequence>MIAVALLLLISTVNALPEGAPTKACETLIPNHRGIPPQTGKAPYEITPIPQEDHVLVTVKSNLDFPIGGIILHARMPDGRIGGVFEPIEDDVHTITCDNPHDTITHNDPSPKPSVAVKWRPPSGYEGPIIFNSTVCQNFATCWVGIKSEPIQILAGGNIPNTIKTSTIRTSTSPHYTPQEETTRHIQFDSFYDGCDDTKKCFGAPDGCVATQNCKVVAAITVVSDRYQIELKSQSAKWAGLGLSTDATMGDDSVVECVNEGNGVKAYLSWTIPRPNLGVFRVANQEGIKLVNHSLIDDTLYCKVLRDAKTRVNNVDFDLINNKYHLLVAAGKRIKDKSVGFHDIDYLPSATSGYLSDTGKVVGASKLLVRLHGAFMLAAWIGTASVGTLLARYYRKTWVGKTICGKDLWFAWHRFFMICTWALTTVAFILIFVFLKGWSGETSNPHAILGCVVTALCFLQPIGAFFRPHPGTPKRAIFNWLHWLGGNAAHILAIVTIFFAVKLNKADLPEWFDYILAAFVAFHVVMHLVLSILGCASENSSNQRISSFPMKDMGGSGKISDHMVNVDAPYSWTRKLLLSIYVLVCGGFVIALIVVVVLAPKAS</sequence>
<keyword evidence="6" id="KW-0249">Electron transport</keyword>
<evidence type="ECO:0000256" key="8">
    <source>
        <dbReference type="ARBA" id="ARBA00023004"/>
    </source>
</evidence>
<dbReference type="GO" id="GO:0140571">
    <property type="term" value="F:transmembrane ascorbate ferrireductase activity"/>
    <property type="evidence" value="ECO:0007669"/>
    <property type="project" value="TreeGrafter"/>
</dbReference>
<comment type="subcellular location">
    <subcellularLocation>
        <location evidence="2">Membrane</location>
        <topology evidence="2">Multi-pass membrane protein</topology>
    </subcellularLocation>
</comment>
<evidence type="ECO:0000256" key="6">
    <source>
        <dbReference type="ARBA" id="ARBA00022982"/>
    </source>
</evidence>
<dbReference type="InterPro" id="IPR051237">
    <property type="entry name" value="Ferric-chelate_Red/DefProt"/>
</dbReference>
<dbReference type="SMART" id="SM00664">
    <property type="entry name" value="DoH"/>
    <property type="match status" value="1"/>
</dbReference>
<evidence type="ECO:0000256" key="12">
    <source>
        <dbReference type="SAM" id="SignalP"/>
    </source>
</evidence>
<name>A0AAN7VHC7_9COLE</name>
<dbReference type="GO" id="GO:0016020">
    <property type="term" value="C:membrane"/>
    <property type="evidence" value="ECO:0007669"/>
    <property type="project" value="UniProtKB-SubCell"/>
</dbReference>
<evidence type="ECO:0000259" key="14">
    <source>
        <dbReference type="PROSITE" id="PS50939"/>
    </source>
</evidence>
<evidence type="ECO:0000256" key="9">
    <source>
        <dbReference type="ARBA" id="ARBA00023136"/>
    </source>
</evidence>
<dbReference type="Gene3D" id="1.20.120.1770">
    <property type="match status" value="1"/>
</dbReference>
<evidence type="ECO:0000256" key="4">
    <source>
        <dbReference type="ARBA" id="ARBA00022448"/>
    </source>
</evidence>
<keyword evidence="4" id="KW-0813">Transport</keyword>
<dbReference type="InterPro" id="IPR042307">
    <property type="entry name" value="Reeler_sf"/>
</dbReference>
<feature type="transmembrane region" description="Helical" evidence="11">
    <location>
        <begin position="511"/>
        <end position="536"/>
    </location>
</feature>
<feature type="transmembrane region" description="Helical" evidence="11">
    <location>
        <begin position="478"/>
        <end position="499"/>
    </location>
</feature>
<feature type="transmembrane region" description="Helical" evidence="11">
    <location>
        <begin position="415"/>
        <end position="435"/>
    </location>
</feature>
<feature type="domain" description="DOMON" evidence="13">
    <location>
        <begin position="214"/>
        <end position="331"/>
    </location>
</feature>
<dbReference type="CDD" id="cd08544">
    <property type="entry name" value="Reeler"/>
    <property type="match status" value="1"/>
</dbReference>
<comment type="similarity">
    <text evidence="3">Belongs to the FRRS1 family.</text>
</comment>
<dbReference type="PANTHER" id="PTHR45828">
    <property type="entry name" value="CYTOCHROME B561/FERRIC REDUCTASE TRANSMEMBRANE"/>
    <property type="match status" value="1"/>
</dbReference>
<dbReference type="InterPro" id="IPR002861">
    <property type="entry name" value="Reeler_dom"/>
</dbReference>
<organism evidence="15 16">
    <name type="scientific">Pyrocoelia pectoralis</name>
    <dbReference type="NCBI Taxonomy" id="417401"/>
    <lineage>
        <taxon>Eukaryota</taxon>
        <taxon>Metazoa</taxon>
        <taxon>Ecdysozoa</taxon>
        <taxon>Arthropoda</taxon>
        <taxon>Hexapoda</taxon>
        <taxon>Insecta</taxon>
        <taxon>Pterygota</taxon>
        <taxon>Neoptera</taxon>
        <taxon>Endopterygota</taxon>
        <taxon>Coleoptera</taxon>
        <taxon>Polyphaga</taxon>
        <taxon>Elateriformia</taxon>
        <taxon>Elateroidea</taxon>
        <taxon>Lampyridae</taxon>
        <taxon>Lampyrinae</taxon>
        <taxon>Pyrocoelia</taxon>
    </lineage>
</organism>
<evidence type="ECO:0000256" key="11">
    <source>
        <dbReference type="SAM" id="Phobius"/>
    </source>
</evidence>
<evidence type="ECO:0000313" key="15">
    <source>
        <dbReference type="EMBL" id="KAK5648790.1"/>
    </source>
</evidence>
<evidence type="ECO:0000256" key="5">
    <source>
        <dbReference type="ARBA" id="ARBA00022692"/>
    </source>
</evidence>
<keyword evidence="5 11" id="KW-0812">Transmembrane</keyword>
<dbReference type="Pfam" id="PF03351">
    <property type="entry name" value="DOMON"/>
    <property type="match status" value="1"/>
</dbReference>
<evidence type="ECO:0008006" key="17">
    <source>
        <dbReference type="Google" id="ProtNLM"/>
    </source>
</evidence>
<accession>A0AAN7VHC7</accession>